<reference evidence="1" key="1">
    <citation type="submission" date="2022-03" db="EMBL/GenBank/DDBJ databases">
        <authorList>
            <person name="Sayadi A."/>
        </authorList>
    </citation>
    <scope>NUCLEOTIDE SEQUENCE</scope>
</reference>
<evidence type="ECO:0000313" key="2">
    <source>
        <dbReference type="Proteomes" id="UP001152888"/>
    </source>
</evidence>
<dbReference type="AlphaFoldDB" id="A0A9P0LUD7"/>
<dbReference type="EMBL" id="CAKOFQ010007654">
    <property type="protein sequence ID" value="CAH2005753.1"/>
    <property type="molecule type" value="Genomic_DNA"/>
</dbReference>
<dbReference type="Proteomes" id="UP001152888">
    <property type="component" value="Unassembled WGS sequence"/>
</dbReference>
<comment type="caution">
    <text evidence="1">The sequence shown here is derived from an EMBL/GenBank/DDBJ whole genome shotgun (WGS) entry which is preliminary data.</text>
</comment>
<accession>A0A9P0LUD7</accession>
<protein>
    <submittedName>
        <fullName evidence="1">Uncharacterized protein</fullName>
    </submittedName>
</protein>
<evidence type="ECO:0000313" key="1">
    <source>
        <dbReference type="EMBL" id="CAH2005753.1"/>
    </source>
</evidence>
<name>A0A9P0LUD7_ACAOB</name>
<sequence length="55" mass="6418">MWNQFLYAGIVEIPGFGVKKLADCIYYSRVQKCFLGSLLRYKAWRYPARISLPSV</sequence>
<gene>
    <name evidence="1" type="ORF">ACAOBT_LOCUS28713</name>
</gene>
<organism evidence="1 2">
    <name type="scientific">Acanthoscelides obtectus</name>
    <name type="common">Bean weevil</name>
    <name type="synonym">Bruchus obtectus</name>
    <dbReference type="NCBI Taxonomy" id="200917"/>
    <lineage>
        <taxon>Eukaryota</taxon>
        <taxon>Metazoa</taxon>
        <taxon>Ecdysozoa</taxon>
        <taxon>Arthropoda</taxon>
        <taxon>Hexapoda</taxon>
        <taxon>Insecta</taxon>
        <taxon>Pterygota</taxon>
        <taxon>Neoptera</taxon>
        <taxon>Endopterygota</taxon>
        <taxon>Coleoptera</taxon>
        <taxon>Polyphaga</taxon>
        <taxon>Cucujiformia</taxon>
        <taxon>Chrysomeloidea</taxon>
        <taxon>Chrysomelidae</taxon>
        <taxon>Bruchinae</taxon>
        <taxon>Bruchini</taxon>
        <taxon>Acanthoscelides</taxon>
    </lineage>
</organism>
<keyword evidence="2" id="KW-1185">Reference proteome</keyword>
<proteinExistence type="predicted"/>